<sequence length="1051" mass="125691">MSYNSLNIFVWNCIGTYIFSQLVIIEYSISMDIWLLKSCIFKLKRFIFSVQRSRKRPPKEQENRFDHLQQSNQTNLINQQIKEIIPKRDYYKTIQSLKRPLRIHTSIQLKPVNPFETSQNPQVREFVHTANKFEYYSKEKQSNLPLLDSDKQNKRPETTVQVARNYIHHYVYSKTFGVNAKKIQVWYRIVRARMRWHFLLSKRARERVVLQNVVFLSWRSLCENDTPKLEQMYNKFHSYATETNFAYQQNPSPFPLYYKTGLYFYPHYIDCNNLYNFPFFVYASFQRRILQEWLHFAKFRIKSRSKNKYVLFTIKKQITFSPVYHAFQVWHRFTRWRKNQKVKPSKTHYLKLNDKEVNIKWNILEQAMNSKESRKSRADAFFLKNLKYRGFRAIHTLFITSISSKVQYESSGMFREHHLQLLAHKAWTRYIQIRLQQKNIERDVFRAWYTFTYKQVERKTAAKVIEQNTLALRIMNEWFKIAQIDKLNRLRSMLKIQQNYSLALSVYYSLSKQDSLQVYVLCFRRWIQFVRARHRWKMFSSWCENVDNSRELAHRVLCELSANSHQKPQRSLYNTTEKRNTRYLAFSIELTIKESKNLNFEVKRAAQLHWNFLTEQKQKSDHKSDALARAFALRINQIKPYETWEFEGEMKTTRDKSLFFERMRTKNELEDQLKNNLMILKSRMSYKRARDTALMANVSSHLDSIEFQSNILPNFTTDHWFSSLSIPTPENIDLTTPIQVFPELDISINEEINQIMGLPDKIKATREKEKKQILQEFAEKMRPPNTLNDSKDIIFENILAGGSKAIKTNQESSENYSKNNKIMKYSGDVQKSFNTDQFLKYFNGMNFIKIVTDLSYEEMKAAFSRFFQENFNLSFAYKDNEVIYKPDDPTIFEELEQFKKHGITRNINAFIAEMCGLEVGKNVPKMKMMPFMQNVISVILSIHKWLQKTPFVQYIPRNPFSDRESINGERTIESRMRVWNIIKQKFPAFEIPGSTQVKLKTLQTISALNLVRFDEFSQQDAYFVSMVLPHIISVDSVVDFVREEFCNNPIQ</sequence>
<name>A0A1J4KQW3_9EUKA</name>
<dbReference type="GeneID" id="94834740"/>
<gene>
    <name evidence="1" type="ORF">TRFO_18204</name>
</gene>
<dbReference type="EMBL" id="MLAK01000570">
    <property type="protein sequence ID" value="OHT12188.1"/>
    <property type="molecule type" value="Genomic_DNA"/>
</dbReference>
<keyword evidence="2" id="KW-1185">Reference proteome</keyword>
<dbReference type="VEuPathDB" id="TrichDB:TRFO_18204"/>
<dbReference type="RefSeq" id="XP_068365324.1">
    <property type="nucleotide sequence ID" value="XM_068500036.1"/>
</dbReference>
<evidence type="ECO:0008006" key="3">
    <source>
        <dbReference type="Google" id="ProtNLM"/>
    </source>
</evidence>
<dbReference type="AlphaFoldDB" id="A0A1J4KQW3"/>
<comment type="caution">
    <text evidence="1">The sequence shown here is derived from an EMBL/GenBank/DDBJ whole genome shotgun (WGS) entry which is preliminary data.</text>
</comment>
<protein>
    <recommendedName>
        <fullName evidence="3">IQ calmodulin-binding motif family protein</fullName>
    </recommendedName>
</protein>
<evidence type="ECO:0000313" key="2">
    <source>
        <dbReference type="Proteomes" id="UP000179807"/>
    </source>
</evidence>
<proteinExistence type="predicted"/>
<dbReference type="Proteomes" id="UP000179807">
    <property type="component" value="Unassembled WGS sequence"/>
</dbReference>
<organism evidence="1 2">
    <name type="scientific">Tritrichomonas foetus</name>
    <dbReference type="NCBI Taxonomy" id="1144522"/>
    <lineage>
        <taxon>Eukaryota</taxon>
        <taxon>Metamonada</taxon>
        <taxon>Parabasalia</taxon>
        <taxon>Tritrichomonadida</taxon>
        <taxon>Tritrichomonadidae</taxon>
        <taxon>Tritrichomonas</taxon>
    </lineage>
</organism>
<reference evidence="1" key="1">
    <citation type="submission" date="2016-10" db="EMBL/GenBank/DDBJ databases">
        <authorList>
            <person name="Benchimol M."/>
            <person name="Almeida L.G."/>
            <person name="Vasconcelos A.T."/>
            <person name="Perreira-Neves A."/>
            <person name="Rosa I.A."/>
            <person name="Tasca T."/>
            <person name="Bogo M.R."/>
            <person name="de Souza W."/>
        </authorList>
    </citation>
    <scope>NUCLEOTIDE SEQUENCE [LARGE SCALE GENOMIC DNA]</scope>
    <source>
        <strain evidence="1">K</strain>
    </source>
</reference>
<accession>A0A1J4KQW3</accession>
<evidence type="ECO:0000313" key="1">
    <source>
        <dbReference type="EMBL" id="OHT12188.1"/>
    </source>
</evidence>
<dbReference type="OrthoDB" id="10649509at2759"/>